<name>A0AAW0VPE0_CHEQU</name>
<dbReference type="PANTHER" id="PTHR46844">
    <property type="entry name" value="SLR5058 PROTEIN"/>
    <property type="match status" value="1"/>
</dbReference>
<feature type="domain" description="NACHT" evidence="1">
    <location>
        <begin position="278"/>
        <end position="396"/>
    </location>
</feature>
<dbReference type="EMBL" id="JARKIK010000038">
    <property type="protein sequence ID" value="KAK8738745.1"/>
    <property type="molecule type" value="Genomic_DNA"/>
</dbReference>
<accession>A0AAW0VPE0</accession>
<dbReference type="PROSITE" id="PS50837">
    <property type="entry name" value="NACHT"/>
    <property type="match status" value="1"/>
</dbReference>
<dbReference type="AlphaFoldDB" id="A0AAW0VPE0"/>
<dbReference type="Pfam" id="PF05729">
    <property type="entry name" value="NACHT"/>
    <property type="match status" value="1"/>
</dbReference>
<proteinExistence type="predicted"/>
<evidence type="ECO:0000313" key="2">
    <source>
        <dbReference type="EMBL" id="KAK8718804.1"/>
    </source>
</evidence>
<dbReference type="SUPFAM" id="SSF52540">
    <property type="entry name" value="P-loop containing nucleoside triphosphate hydrolases"/>
    <property type="match status" value="1"/>
</dbReference>
<dbReference type="InterPro" id="IPR027417">
    <property type="entry name" value="P-loop_NTPase"/>
</dbReference>
<gene>
    <name evidence="3" type="ORF">OTU49_003654</name>
    <name evidence="2" type="ORF">OTU49_014459</name>
</gene>
<reference evidence="2 4" key="1">
    <citation type="journal article" date="2024" name="BMC Genomics">
        <title>Genome assembly of redclaw crayfish (Cherax quadricarinatus) provides insights into its immune adaptation and hypoxia tolerance.</title>
        <authorList>
            <person name="Liu Z."/>
            <person name="Zheng J."/>
            <person name="Li H."/>
            <person name="Fang K."/>
            <person name="Wang S."/>
            <person name="He J."/>
            <person name="Zhou D."/>
            <person name="Weng S."/>
            <person name="Chi M."/>
            <person name="Gu Z."/>
            <person name="He J."/>
            <person name="Li F."/>
            <person name="Wang M."/>
        </authorList>
    </citation>
    <scope>NUCLEOTIDE SEQUENCE [LARGE SCALE GENOMIC DNA]</scope>
    <source>
        <strain evidence="2">ZL_2023a</strain>
    </source>
</reference>
<sequence>MKASIVASITQIPGNYTSHDLCFGKYFKAVNKIGKMVLISIFTMIYQTLDTNCGTLPLKEYCTKKLKWSHSDINKHFTASERDILSKAPFDSEFICDVTLIFKIITRILGNLAEPIKKELRDLKNLRNTVCHEDLEMNEAELRQRMDDLECVCRAIIEGTAALIGKDLKDLITEVKQGLQDLVNAKLEINDIQSYLQDLEFFRQEKHSKMITEGRKELMATYSKVKILNPCSWLSENNFADFTVDNVFTALRIVDNGINVQVSDILNVTQMKTRYIPRVVIIKGVMGAGKTSLYRYLLNEWCKRSSAVTGLIAIDIVIGIEMRTVSCGSLVQFLREQLLKNTSRLFSESDIIPVLQEMNVLFVIDGMDEASNQGKAIVREIVSKFTDSHIIITTRPEFTLELMQMAEDHIVLQVEGFDDDSQNEFVKKVFAVKYVDIKRRENEIRDFFVYKASACESLSNHLTLPLTLTLLLVLWCDDSLKVTTVSTTTRLYQNIYDMSQKKLTTRLESLGEGHSVSLSRKVRRWLLELGHIAWCMLKEEVLHLSQDHANFLMDICEKEGINPIQTMSTFLKCDLKETLTGTSYYFSFHHSSGQEFLAALYISEEASKSWSLFPLFEDIKCSRLQELIMYVTGLLKINGKMTSSLASEIKCSLISCMGALACDPVIWWRLLEEAEKDPAVCQIVGSFINQVKLWVINSWDAREMIEAKLKLLQETGAAPSEVVIHIQYTTSFIQCSELQNIIMLIGEIGKSKVRLYLDSQFHTAGNQEDIDTHVVPLLKLNRLLEFKGYASELFTSELVKATRVQSLFIRITSLKALFNLHTSIRKHRRWKVKIMPSRKWTLKYLELFLDISTTTKTLEIPQLHFNHHLVVKLAGITDSSAVWAGEVLKRLHKQYNSVILQASDVTLTGMKHLLNTANGVSIKTLRVMSNCVATQEEVNILASKSGVKIGWGCA</sequence>
<comment type="caution">
    <text evidence="2">The sequence shown here is derived from an EMBL/GenBank/DDBJ whole genome shotgun (WGS) entry which is preliminary data.</text>
</comment>
<dbReference type="Gene3D" id="3.40.50.300">
    <property type="entry name" value="P-loop containing nucleotide triphosphate hydrolases"/>
    <property type="match status" value="1"/>
</dbReference>
<dbReference type="Proteomes" id="UP001445076">
    <property type="component" value="Unassembled WGS sequence"/>
</dbReference>
<evidence type="ECO:0000259" key="1">
    <source>
        <dbReference type="PROSITE" id="PS50837"/>
    </source>
</evidence>
<dbReference type="PANTHER" id="PTHR46844:SF1">
    <property type="entry name" value="SLR5058 PROTEIN"/>
    <property type="match status" value="1"/>
</dbReference>
<dbReference type="EMBL" id="JARKIK010004111">
    <property type="protein sequence ID" value="KAK8718804.1"/>
    <property type="molecule type" value="Genomic_DNA"/>
</dbReference>
<reference evidence="2" key="2">
    <citation type="submission" date="2024-01" db="EMBL/GenBank/DDBJ databases">
        <authorList>
            <person name="He J."/>
            <person name="Wang M."/>
            <person name="Zheng J."/>
            <person name="Liu Z."/>
        </authorList>
    </citation>
    <scope>NUCLEOTIDE SEQUENCE</scope>
    <source>
        <strain evidence="2">ZL_2023a</strain>
        <tissue evidence="2">Muscle</tissue>
    </source>
</reference>
<dbReference type="InterPro" id="IPR007111">
    <property type="entry name" value="NACHT_NTPase"/>
</dbReference>
<protein>
    <recommendedName>
        <fullName evidence="1">NACHT domain-containing protein</fullName>
    </recommendedName>
</protein>
<evidence type="ECO:0000313" key="4">
    <source>
        <dbReference type="Proteomes" id="UP001445076"/>
    </source>
</evidence>
<organism evidence="2 4">
    <name type="scientific">Cherax quadricarinatus</name>
    <name type="common">Australian red claw crayfish</name>
    <dbReference type="NCBI Taxonomy" id="27406"/>
    <lineage>
        <taxon>Eukaryota</taxon>
        <taxon>Metazoa</taxon>
        <taxon>Ecdysozoa</taxon>
        <taxon>Arthropoda</taxon>
        <taxon>Crustacea</taxon>
        <taxon>Multicrustacea</taxon>
        <taxon>Malacostraca</taxon>
        <taxon>Eumalacostraca</taxon>
        <taxon>Eucarida</taxon>
        <taxon>Decapoda</taxon>
        <taxon>Pleocyemata</taxon>
        <taxon>Astacidea</taxon>
        <taxon>Parastacoidea</taxon>
        <taxon>Parastacidae</taxon>
        <taxon>Cherax</taxon>
    </lineage>
</organism>
<evidence type="ECO:0000313" key="3">
    <source>
        <dbReference type="EMBL" id="KAK8738745.1"/>
    </source>
</evidence>
<keyword evidence="4" id="KW-1185">Reference proteome</keyword>